<evidence type="ECO:0000313" key="2">
    <source>
        <dbReference type="Proteomes" id="UP000309038"/>
    </source>
</evidence>
<dbReference type="AlphaFoldDB" id="A0A4S4KI51"/>
<gene>
    <name evidence="1" type="ORF">EW026_g4114</name>
</gene>
<sequence length="275" mass="29865">MDGASACGFFDMILGLFIEAPMETSGKVVVLDEAHKYLSESQNGSSGKLTDSLLTVIRQQRHLATRVVISTQEPTVVPSKFLDLCSFIIAHRFSSPKWLRVLGDHVSTGGASVDELFAKIVSLQTGQAIVFAPNGLGVRQTAPKHTRNGIVAPLGQGYLLVRSRFRVTRDGGHSILAVSDPDSTTRIEPVSGREDAGVASVAEASDGTQEKLGRYEIYEKTVRARFREEPQICKLEHEAFIKLFNAAVSSDVVRRIEVEGSKPNITLSSRATLAL</sequence>
<comment type="caution">
    <text evidence="1">The sequence shown here is derived from an EMBL/GenBank/DDBJ whole genome shotgun (WGS) entry which is preliminary data.</text>
</comment>
<evidence type="ECO:0000313" key="1">
    <source>
        <dbReference type="EMBL" id="THG97998.1"/>
    </source>
</evidence>
<organism evidence="1 2">
    <name type="scientific">Hermanssonia centrifuga</name>
    <dbReference type="NCBI Taxonomy" id="98765"/>
    <lineage>
        <taxon>Eukaryota</taxon>
        <taxon>Fungi</taxon>
        <taxon>Dikarya</taxon>
        <taxon>Basidiomycota</taxon>
        <taxon>Agaricomycotina</taxon>
        <taxon>Agaricomycetes</taxon>
        <taxon>Polyporales</taxon>
        <taxon>Meruliaceae</taxon>
        <taxon>Hermanssonia</taxon>
    </lineage>
</organism>
<name>A0A4S4KI51_9APHY</name>
<accession>A0A4S4KI51</accession>
<keyword evidence="2" id="KW-1185">Reference proteome</keyword>
<proteinExistence type="predicted"/>
<dbReference type="SUPFAM" id="SSF52540">
    <property type="entry name" value="P-loop containing nucleoside triphosphate hydrolases"/>
    <property type="match status" value="1"/>
</dbReference>
<dbReference type="Gene3D" id="3.40.50.300">
    <property type="entry name" value="P-loop containing nucleotide triphosphate hydrolases"/>
    <property type="match status" value="1"/>
</dbReference>
<reference evidence="1 2" key="1">
    <citation type="submission" date="2019-02" db="EMBL/GenBank/DDBJ databases">
        <title>Genome sequencing of the rare red list fungi Phlebia centrifuga.</title>
        <authorList>
            <person name="Buettner E."/>
            <person name="Kellner H."/>
        </authorList>
    </citation>
    <scope>NUCLEOTIDE SEQUENCE [LARGE SCALE GENOMIC DNA]</scope>
    <source>
        <strain evidence="1 2">DSM 108282</strain>
    </source>
</reference>
<dbReference type="Proteomes" id="UP000309038">
    <property type="component" value="Unassembled WGS sequence"/>
</dbReference>
<dbReference type="EMBL" id="SGPJ01000139">
    <property type="protein sequence ID" value="THG97998.1"/>
    <property type="molecule type" value="Genomic_DNA"/>
</dbReference>
<evidence type="ECO:0008006" key="3">
    <source>
        <dbReference type="Google" id="ProtNLM"/>
    </source>
</evidence>
<dbReference type="InterPro" id="IPR027417">
    <property type="entry name" value="P-loop_NTPase"/>
</dbReference>
<protein>
    <recommendedName>
        <fullName evidence="3">Zona occludens toxin N-terminal domain-containing protein</fullName>
    </recommendedName>
</protein>